<accession>A0A2H0WZ69</accession>
<comment type="caution">
    <text evidence="1">The sequence shown here is derived from an EMBL/GenBank/DDBJ whole genome shotgun (WGS) entry which is preliminary data.</text>
</comment>
<proteinExistence type="predicted"/>
<dbReference type="AlphaFoldDB" id="A0A2H0WZ69"/>
<dbReference type="EMBL" id="PEYY01000086">
    <property type="protein sequence ID" value="PIS17915.1"/>
    <property type="molecule type" value="Genomic_DNA"/>
</dbReference>
<sequence>CITRLGSRFTQLVAQTNPIASPIDYVGTGYWLYQHSVDYHAQIFSDPDANFTFQYPNDISIIKYRAGMESNFQWSFVDKDLDIQNDTDYTYALESDSFYLMEYSTQASIIKYALESNPNLIIEDKKIGGHSAKLIIDVRRQSLQYIINLQNGSLSLDFHSMPDGSIPPIVDQILSTFKLTDQVDSSTYTCPANGWQSCMPILSEEGKKACSKEAIDWYKTNCPNFEGIAQ</sequence>
<evidence type="ECO:0000313" key="1">
    <source>
        <dbReference type="EMBL" id="PIS17915.1"/>
    </source>
</evidence>
<feature type="non-terminal residue" evidence="1">
    <location>
        <position position="1"/>
    </location>
</feature>
<dbReference type="Proteomes" id="UP000229574">
    <property type="component" value="Unassembled WGS sequence"/>
</dbReference>
<protein>
    <submittedName>
        <fullName evidence="1">Uncharacterized protein</fullName>
    </submittedName>
</protein>
<reference evidence="2" key="1">
    <citation type="submission" date="2017-09" db="EMBL/GenBank/DDBJ databases">
        <title>Depth-based differentiation of microbial function through sediment-hosted aquifers and enrichment of novel symbionts in the deep terrestrial subsurface.</title>
        <authorList>
            <person name="Probst A.J."/>
            <person name="Ladd B."/>
            <person name="Jarett J.K."/>
            <person name="Geller-Mcgrath D.E."/>
            <person name="Sieber C.M.K."/>
            <person name="Emerson J.B."/>
            <person name="Anantharaman K."/>
            <person name="Thomas B.C."/>
            <person name="Malmstrom R."/>
            <person name="Stieglmeier M."/>
            <person name="Klingl A."/>
            <person name="Woyke T."/>
            <person name="Ryan C.M."/>
            <person name="Banfield J.F."/>
        </authorList>
    </citation>
    <scope>NUCLEOTIDE SEQUENCE [LARGE SCALE GENOMIC DNA]</scope>
</reference>
<evidence type="ECO:0000313" key="2">
    <source>
        <dbReference type="Proteomes" id="UP000229574"/>
    </source>
</evidence>
<gene>
    <name evidence="1" type="ORF">COT54_02210</name>
</gene>
<name>A0A2H0WZ69_9BACT</name>
<organism evidence="1 2">
    <name type="scientific">Candidatus Collierbacteria bacterium CG09_land_8_20_14_0_10_46_12</name>
    <dbReference type="NCBI Taxonomy" id="1974533"/>
    <lineage>
        <taxon>Bacteria</taxon>
        <taxon>Candidatus Collieribacteriota</taxon>
    </lineage>
</organism>